<dbReference type="Pfam" id="PF02654">
    <property type="entry name" value="CobS"/>
    <property type="match status" value="1"/>
</dbReference>
<feature type="transmembrane region" description="Helical" evidence="19">
    <location>
        <begin position="82"/>
        <end position="102"/>
    </location>
</feature>
<evidence type="ECO:0000256" key="5">
    <source>
        <dbReference type="ARBA" id="ARBA00013200"/>
    </source>
</evidence>
<dbReference type="PANTHER" id="PTHR34148:SF1">
    <property type="entry name" value="ADENOSYLCOBINAMIDE-GDP RIBAZOLETRANSFERASE"/>
    <property type="match status" value="1"/>
</dbReference>
<evidence type="ECO:0000256" key="1">
    <source>
        <dbReference type="ARBA" id="ARBA00001946"/>
    </source>
</evidence>
<organism evidence="20 21">
    <name type="scientific">Marinobacter salexigens</name>
    <dbReference type="NCBI Taxonomy" id="1925763"/>
    <lineage>
        <taxon>Bacteria</taxon>
        <taxon>Pseudomonadati</taxon>
        <taxon>Pseudomonadota</taxon>
        <taxon>Gammaproteobacteria</taxon>
        <taxon>Pseudomonadales</taxon>
        <taxon>Marinobacteraceae</taxon>
        <taxon>Marinobacter</taxon>
    </lineage>
</organism>
<evidence type="ECO:0000313" key="21">
    <source>
        <dbReference type="Proteomes" id="UP000753376"/>
    </source>
</evidence>
<keyword evidence="12 19" id="KW-1133">Transmembrane helix</keyword>
<keyword evidence="9 19" id="KW-0808">Transferase</keyword>
<comment type="function">
    <text evidence="14 19">Joins adenosylcobinamide-GDP and alpha-ribazole to generate adenosylcobalamin (Ado-cobalamin). Also synthesizes adenosylcobalamin 5'-phosphate from adenosylcobinamide-GDP and alpha-ribazole 5'-phosphate.</text>
</comment>
<dbReference type="EMBL" id="JAHKPV010000001">
    <property type="protein sequence ID" value="MBU2872687.1"/>
    <property type="molecule type" value="Genomic_DNA"/>
</dbReference>
<feature type="transmembrane region" description="Helical" evidence="19">
    <location>
        <begin position="27"/>
        <end position="46"/>
    </location>
</feature>
<dbReference type="Proteomes" id="UP000753376">
    <property type="component" value="Unassembled WGS sequence"/>
</dbReference>
<evidence type="ECO:0000256" key="13">
    <source>
        <dbReference type="ARBA" id="ARBA00023136"/>
    </source>
</evidence>
<evidence type="ECO:0000256" key="11">
    <source>
        <dbReference type="ARBA" id="ARBA00022842"/>
    </source>
</evidence>
<feature type="transmembrane region" description="Helical" evidence="19">
    <location>
        <begin position="224"/>
        <end position="242"/>
    </location>
</feature>
<dbReference type="EC" id="2.7.8.26" evidence="5 19"/>
<feature type="transmembrane region" description="Helical" evidence="19">
    <location>
        <begin position="200"/>
        <end position="218"/>
    </location>
</feature>
<comment type="caution">
    <text evidence="20">The sequence shown here is derived from an EMBL/GenBank/DDBJ whole genome shotgun (WGS) entry which is preliminary data.</text>
</comment>
<name>A0ABS6A492_9GAMM</name>
<comment type="catalytic activity">
    <reaction evidence="18 19">
        <text>alpha-ribazole 5'-phosphate + adenosylcob(III)inamide-GDP = adenosylcob(III)alamin 5'-phosphate + GMP + H(+)</text>
        <dbReference type="Rhea" id="RHEA:23560"/>
        <dbReference type="ChEBI" id="CHEBI:15378"/>
        <dbReference type="ChEBI" id="CHEBI:57918"/>
        <dbReference type="ChEBI" id="CHEBI:58115"/>
        <dbReference type="ChEBI" id="CHEBI:60487"/>
        <dbReference type="ChEBI" id="CHEBI:60493"/>
        <dbReference type="EC" id="2.7.8.26"/>
    </reaction>
</comment>
<dbReference type="PANTHER" id="PTHR34148">
    <property type="entry name" value="ADENOSYLCOBINAMIDE-GDP RIBAZOLETRANSFERASE"/>
    <property type="match status" value="1"/>
</dbReference>
<evidence type="ECO:0000256" key="6">
    <source>
        <dbReference type="ARBA" id="ARBA00015850"/>
    </source>
</evidence>
<evidence type="ECO:0000256" key="7">
    <source>
        <dbReference type="ARBA" id="ARBA00022475"/>
    </source>
</evidence>
<evidence type="ECO:0000256" key="2">
    <source>
        <dbReference type="ARBA" id="ARBA00004651"/>
    </source>
</evidence>
<sequence length="269" mass="29348">MTDRTPQSDSTPSAFEPSHHSPLSHEWQAFWLAVGFLTRIPMLVHIDYSQKLMNQCSMYFPLVGLLLGTLYAGLFALFSLAWSPLVCVLLVLCFHLFISGAFHEDGLADSVDALGGGYTVEKRLEIMKDSRIGTYGTVALVMALGLKAALLMDAQSIWLALLVAPAICRLTPLLLMVFLPYVTDPDKSKSKPVAEGFSRIRLWISCGFTALVAVVFSLWLPGLWLAAATAIIAVAGLWGWYLQRQLGGYTGDALGASVVFCELVFLLGI</sequence>
<evidence type="ECO:0000256" key="19">
    <source>
        <dbReference type="HAMAP-Rule" id="MF_00719"/>
    </source>
</evidence>
<evidence type="ECO:0000256" key="14">
    <source>
        <dbReference type="ARBA" id="ARBA00025228"/>
    </source>
</evidence>
<evidence type="ECO:0000256" key="8">
    <source>
        <dbReference type="ARBA" id="ARBA00022573"/>
    </source>
</evidence>
<dbReference type="HAMAP" id="MF_00719">
    <property type="entry name" value="CobS"/>
    <property type="match status" value="1"/>
</dbReference>
<gene>
    <name evidence="19" type="primary">cobS</name>
    <name evidence="20" type="ORF">KO508_01595</name>
</gene>
<evidence type="ECO:0000256" key="3">
    <source>
        <dbReference type="ARBA" id="ARBA00004663"/>
    </source>
</evidence>
<keyword evidence="7 19" id="KW-1003">Cell membrane</keyword>
<evidence type="ECO:0000256" key="4">
    <source>
        <dbReference type="ARBA" id="ARBA00010561"/>
    </source>
</evidence>
<dbReference type="InterPro" id="IPR003805">
    <property type="entry name" value="CobS"/>
</dbReference>
<feature type="transmembrane region" description="Helical" evidence="19">
    <location>
        <begin position="132"/>
        <end position="151"/>
    </location>
</feature>
<evidence type="ECO:0000256" key="16">
    <source>
        <dbReference type="ARBA" id="ARBA00032853"/>
    </source>
</evidence>
<feature type="transmembrane region" description="Helical" evidence="19">
    <location>
        <begin position="157"/>
        <end position="179"/>
    </location>
</feature>
<keyword evidence="10 19" id="KW-0812">Transmembrane</keyword>
<keyword evidence="13 19" id="KW-0472">Membrane</keyword>
<comment type="catalytic activity">
    <reaction evidence="17 19">
        <text>alpha-ribazole + adenosylcob(III)inamide-GDP = adenosylcob(III)alamin + GMP + H(+)</text>
        <dbReference type="Rhea" id="RHEA:16049"/>
        <dbReference type="ChEBI" id="CHEBI:10329"/>
        <dbReference type="ChEBI" id="CHEBI:15378"/>
        <dbReference type="ChEBI" id="CHEBI:18408"/>
        <dbReference type="ChEBI" id="CHEBI:58115"/>
        <dbReference type="ChEBI" id="CHEBI:60487"/>
        <dbReference type="EC" id="2.7.8.26"/>
    </reaction>
</comment>
<comment type="cofactor">
    <cofactor evidence="1 19">
        <name>Mg(2+)</name>
        <dbReference type="ChEBI" id="CHEBI:18420"/>
    </cofactor>
</comment>
<protein>
    <recommendedName>
        <fullName evidence="6 19">Adenosylcobinamide-GDP ribazoletransferase</fullName>
        <ecNumber evidence="5 19">2.7.8.26</ecNumber>
    </recommendedName>
    <alternativeName>
        <fullName evidence="16 19">Cobalamin synthase</fullName>
    </alternativeName>
    <alternativeName>
        <fullName evidence="15 19">Cobalamin-5'-phosphate synthase</fullName>
    </alternativeName>
</protein>
<keyword evidence="21" id="KW-1185">Reference proteome</keyword>
<evidence type="ECO:0000256" key="17">
    <source>
        <dbReference type="ARBA" id="ARBA00048623"/>
    </source>
</evidence>
<comment type="similarity">
    <text evidence="4 19">Belongs to the CobS family.</text>
</comment>
<comment type="subcellular location">
    <subcellularLocation>
        <location evidence="2 19">Cell membrane</location>
        <topology evidence="2 19">Multi-pass membrane protein</topology>
    </subcellularLocation>
</comment>
<feature type="transmembrane region" description="Helical" evidence="19">
    <location>
        <begin position="58"/>
        <end position="76"/>
    </location>
</feature>
<evidence type="ECO:0000313" key="20">
    <source>
        <dbReference type="EMBL" id="MBU2872687.1"/>
    </source>
</evidence>
<evidence type="ECO:0000256" key="12">
    <source>
        <dbReference type="ARBA" id="ARBA00022989"/>
    </source>
</evidence>
<keyword evidence="11 19" id="KW-0460">Magnesium</keyword>
<reference evidence="20 21" key="1">
    <citation type="submission" date="2021-05" db="EMBL/GenBank/DDBJ databases">
        <title>Draft genomes of bacteria isolated from model marine particles.</title>
        <authorList>
            <person name="Datta M.S."/>
            <person name="Schwartzman J.A."/>
            <person name="Enke T.N."/>
            <person name="Saavedra J."/>
            <person name="Cermak N."/>
            <person name="Cordero O.X."/>
        </authorList>
    </citation>
    <scope>NUCLEOTIDE SEQUENCE [LARGE SCALE GENOMIC DNA]</scope>
    <source>
        <strain evidence="20 21">D2M19</strain>
    </source>
</reference>
<evidence type="ECO:0000256" key="15">
    <source>
        <dbReference type="ARBA" id="ARBA00032605"/>
    </source>
</evidence>
<comment type="pathway">
    <text evidence="3 19">Cofactor biosynthesis; adenosylcobalamin biosynthesis; adenosylcobalamin from cob(II)yrinate a,c-diamide: step 7/7.</text>
</comment>
<evidence type="ECO:0000256" key="10">
    <source>
        <dbReference type="ARBA" id="ARBA00022692"/>
    </source>
</evidence>
<proteinExistence type="inferred from homology"/>
<keyword evidence="8 19" id="KW-0169">Cobalamin biosynthesis</keyword>
<evidence type="ECO:0000256" key="18">
    <source>
        <dbReference type="ARBA" id="ARBA00049504"/>
    </source>
</evidence>
<accession>A0ABS6A492</accession>
<evidence type="ECO:0000256" key="9">
    <source>
        <dbReference type="ARBA" id="ARBA00022679"/>
    </source>
</evidence>